<dbReference type="AlphaFoldDB" id="A0A1S1PED9"/>
<name>A0A1S1PED9_METEX</name>
<organism evidence="1 2">
    <name type="scientific">Methylorubrum extorquens</name>
    <name type="common">Methylobacterium dichloromethanicum</name>
    <name type="synonym">Methylobacterium extorquens</name>
    <dbReference type="NCBI Taxonomy" id="408"/>
    <lineage>
        <taxon>Bacteria</taxon>
        <taxon>Pseudomonadati</taxon>
        <taxon>Pseudomonadota</taxon>
        <taxon>Alphaproteobacteria</taxon>
        <taxon>Hyphomicrobiales</taxon>
        <taxon>Methylobacteriaceae</taxon>
        <taxon>Methylorubrum</taxon>
    </lineage>
</organism>
<gene>
    <name evidence="1" type="ORF">BK022_00295</name>
</gene>
<dbReference type="Proteomes" id="UP000180215">
    <property type="component" value="Unassembled WGS sequence"/>
</dbReference>
<sequence>MKSDTLPSRRAVLVGLAVGPALGRGALAEGLPTVAVTKDPSCGCCEKWVAHMREAGFAVTVTEGPVNPVKARLGVPRDLASCHTALVGSYVVEGHVPAGAIKRLLAEKPQGIGLAVPGMPAGSPGMEVEGIEPDTYDVVLFRNDGRTTFAWYRGREPV</sequence>
<dbReference type="Pfam" id="PF04214">
    <property type="entry name" value="DUF411"/>
    <property type="match status" value="1"/>
</dbReference>
<evidence type="ECO:0000313" key="2">
    <source>
        <dbReference type="Proteomes" id="UP000180215"/>
    </source>
</evidence>
<evidence type="ECO:0000313" key="1">
    <source>
        <dbReference type="EMBL" id="OHV18354.1"/>
    </source>
</evidence>
<accession>A0A1S1PED9</accession>
<dbReference type="EMBL" id="MNAO01000001">
    <property type="protein sequence ID" value="OHV18354.1"/>
    <property type="molecule type" value="Genomic_DNA"/>
</dbReference>
<reference evidence="1 2" key="1">
    <citation type="submission" date="2016-10" db="EMBL/GenBank/DDBJ databases">
        <title>Draft genome sequence of Methylobacterium extorquens CP3, a seed endophyte of Crotalaria pumila with plant growth-promoting and metal tolerance properties.</title>
        <authorList>
            <person name="Sanchez-Lopez A.S."/>
            <person name="Van Hamme J.D."/>
            <person name="Thijs S."/>
            <person name="Mcammond B.M."/>
            <person name="Stevens V."/>
            <person name="Gonzalez-Chavez M.D.C."/>
            <person name="Vangronsveld J."/>
        </authorList>
    </citation>
    <scope>NUCLEOTIDE SEQUENCE [LARGE SCALE GENOMIC DNA]</scope>
    <source>
        <strain evidence="1 2">CP3</strain>
    </source>
</reference>
<protein>
    <submittedName>
        <fullName evidence="1">Metal-binding protein</fullName>
    </submittedName>
</protein>
<comment type="caution">
    <text evidence="1">The sequence shown here is derived from an EMBL/GenBank/DDBJ whole genome shotgun (WGS) entry which is preliminary data.</text>
</comment>
<proteinExistence type="predicted"/>
<dbReference type="InterPro" id="IPR007332">
    <property type="entry name" value="DUF411"/>
</dbReference>